<feature type="region of interest" description="Disordered" evidence="1">
    <location>
        <begin position="182"/>
        <end position="206"/>
    </location>
</feature>
<feature type="compositionally biased region" description="Low complexity" evidence="1">
    <location>
        <begin position="182"/>
        <end position="202"/>
    </location>
</feature>
<sequence length="526" mass="54445">MQGTATGSPAPGNATQTFGAFTDTQRPAAEPARGGAAPGNTTQVFGAAHGQVLTPPPVSPLSAAGPSAAAPEAPQHAFGTKPASDARAPLGRSQTYSAVAEAPVGSKSLFGSVPPVSPPVEFPEPRAASPESEAARSEPTLRARGTQPFGLAALPESEARIELPPEPDEPFAPLGGLSGDFGATEIPAAPGAAAQGGPTTRRPPVELPPELLSAGRMSTDSTIEYASGASSSVRPQLVVAILAGLALIGALAYSFLKSREAEIPASVVEETDRAAVLLRRDDATAREQALQYVRAVVAKQPRYVEAQAELAVVLALNLSDRQADSERLRLKGEALARAKTKALNSLAKPEREARLVAFQQEAGVVANDAASVRASIDTLRKELDTQRTLLSKAPEDEPASAATARLRAQALYAAVLAAPDALALAERLRNAEGAPHVWSTMARAEYALSAGSPPDTLVAVSKDLETLRQADSSLLRPYLLGARLALRQKDPDTARSLLDDALALNPGHTMASRLIAQIDADAPSAP</sequence>
<feature type="compositionally biased region" description="Polar residues" evidence="1">
    <location>
        <begin position="1"/>
        <end position="25"/>
    </location>
</feature>
<dbReference type="Proteomes" id="UP000009026">
    <property type="component" value="Chromosome"/>
</dbReference>
<keyword evidence="3" id="KW-1185">Reference proteome</keyword>
<dbReference type="KEGG" id="mym:A176_003456"/>
<reference evidence="2 3" key="1">
    <citation type="journal article" date="2016" name="PLoS ONE">
        <title>Complete Genome Sequence and Comparative Genomics of a Novel Myxobacterium Myxococcus hansupus.</title>
        <authorList>
            <person name="Sharma G."/>
            <person name="Narwani T."/>
            <person name="Subramanian S."/>
        </authorList>
    </citation>
    <scope>NUCLEOTIDE SEQUENCE [LARGE SCALE GENOMIC DNA]</scope>
    <source>
        <strain evidence="3">mixupus</strain>
    </source>
</reference>
<dbReference type="PATRIC" id="fig|1297742.4.peg.3488"/>
<name>A0A0H4WUS7_9BACT</name>
<dbReference type="EMBL" id="CP012109">
    <property type="protein sequence ID" value="AKQ66544.1"/>
    <property type="molecule type" value="Genomic_DNA"/>
</dbReference>
<feature type="compositionally biased region" description="Low complexity" evidence="1">
    <location>
        <begin position="60"/>
        <end position="74"/>
    </location>
</feature>
<accession>A0A0H4WUS7</accession>
<proteinExistence type="predicted"/>
<evidence type="ECO:0000313" key="2">
    <source>
        <dbReference type="EMBL" id="AKQ66544.1"/>
    </source>
</evidence>
<dbReference type="STRING" id="1297742.A176_003456"/>
<protein>
    <submittedName>
        <fullName evidence="2">Antifreeze glycopeptide AFGP polyprotein</fullName>
    </submittedName>
</protein>
<organism evidence="2 3">
    <name type="scientific">Pseudomyxococcus hansupus</name>
    <dbReference type="NCBI Taxonomy" id="1297742"/>
    <lineage>
        <taxon>Bacteria</taxon>
        <taxon>Pseudomonadati</taxon>
        <taxon>Myxococcota</taxon>
        <taxon>Myxococcia</taxon>
        <taxon>Myxococcales</taxon>
        <taxon>Cystobacterineae</taxon>
        <taxon>Myxococcaceae</taxon>
        <taxon>Pseudomyxococcus</taxon>
    </lineage>
</organism>
<evidence type="ECO:0000313" key="3">
    <source>
        <dbReference type="Proteomes" id="UP000009026"/>
    </source>
</evidence>
<evidence type="ECO:0000256" key="1">
    <source>
        <dbReference type="SAM" id="MobiDB-lite"/>
    </source>
</evidence>
<dbReference type="AlphaFoldDB" id="A0A0H4WUS7"/>
<dbReference type="eggNOG" id="COG1579">
    <property type="taxonomic scope" value="Bacteria"/>
</dbReference>
<gene>
    <name evidence="2" type="ORF">A176_003456</name>
</gene>
<feature type="region of interest" description="Disordered" evidence="1">
    <location>
        <begin position="1"/>
        <end position="150"/>
    </location>
</feature>
<feature type="compositionally biased region" description="Low complexity" evidence="1">
    <location>
        <begin position="26"/>
        <end position="39"/>
    </location>
</feature>